<protein>
    <submittedName>
        <fullName evidence="3">Uncharacterized protein</fullName>
    </submittedName>
</protein>
<feature type="transmembrane region" description="Helical" evidence="2">
    <location>
        <begin position="85"/>
        <end position="108"/>
    </location>
</feature>
<evidence type="ECO:0000313" key="3">
    <source>
        <dbReference type="EMBL" id="OQS54164.1"/>
    </source>
</evidence>
<feature type="region of interest" description="Disordered" evidence="1">
    <location>
        <begin position="54"/>
        <end position="80"/>
    </location>
</feature>
<sequence length="120" mass="13413">MLLGKHELDFLSSHLESSFEKDSKEPLNPHTYIVNMKTLDGGFEISLGEDLVLEEVSVTPTPTPTPTPDDDKKEKDEDKKSKTGLILGIVLPLIALLILGVIGMYVYMQNQKKKEPVEDF</sequence>
<gene>
    <name evidence="3" type="ORF">EHP00_2238</name>
</gene>
<keyword evidence="2" id="KW-1133">Transmembrane helix</keyword>
<feature type="compositionally biased region" description="Basic and acidic residues" evidence="1">
    <location>
        <begin position="69"/>
        <end position="80"/>
    </location>
</feature>
<dbReference type="AlphaFoldDB" id="A0A1W0E4J1"/>
<comment type="caution">
    <text evidence="3">The sequence shown here is derived from an EMBL/GenBank/DDBJ whole genome shotgun (WGS) entry which is preliminary data.</text>
</comment>
<proteinExistence type="predicted"/>
<evidence type="ECO:0000256" key="1">
    <source>
        <dbReference type="SAM" id="MobiDB-lite"/>
    </source>
</evidence>
<dbReference type="Proteomes" id="UP000192758">
    <property type="component" value="Unassembled WGS sequence"/>
</dbReference>
<evidence type="ECO:0000256" key="2">
    <source>
        <dbReference type="SAM" id="Phobius"/>
    </source>
</evidence>
<accession>A0A1W0E4J1</accession>
<reference evidence="3 4" key="1">
    <citation type="journal article" date="2017" name="Environ. Microbiol.">
        <title>Decay of the glycolytic pathway and adaptation to intranuclear parasitism within Enterocytozoonidae microsporidia.</title>
        <authorList>
            <person name="Wiredu Boakye D."/>
            <person name="Jaroenlak P."/>
            <person name="Prachumwat A."/>
            <person name="Williams T.A."/>
            <person name="Bateman K.S."/>
            <person name="Itsathitphaisarn O."/>
            <person name="Sritunyalucksana K."/>
            <person name="Paszkiewicz K.H."/>
            <person name="Moore K.A."/>
            <person name="Stentiford G.D."/>
            <person name="Williams B.A."/>
        </authorList>
    </citation>
    <scope>NUCLEOTIDE SEQUENCE [LARGE SCALE GENOMIC DNA]</scope>
    <source>
        <strain evidence="3 4">TH1</strain>
    </source>
</reference>
<keyword evidence="4" id="KW-1185">Reference proteome</keyword>
<keyword evidence="2" id="KW-0472">Membrane</keyword>
<dbReference type="EMBL" id="MNPJ01000022">
    <property type="protein sequence ID" value="OQS54164.1"/>
    <property type="molecule type" value="Genomic_DNA"/>
</dbReference>
<organism evidence="3 4">
    <name type="scientific">Ecytonucleospora hepatopenaei</name>
    <dbReference type="NCBI Taxonomy" id="646526"/>
    <lineage>
        <taxon>Eukaryota</taxon>
        <taxon>Fungi</taxon>
        <taxon>Fungi incertae sedis</taxon>
        <taxon>Microsporidia</taxon>
        <taxon>Enterocytozoonidae</taxon>
        <taxon>Ecytonucleospora</taxon>
    </lineage>
</organism>
<keyword evidence="2" id="KW-0812">Transmembrane</keyword>
<evidence type="ECO:0000313" key="4">
    <source>
        <dbReference type="Proteomes" id="UP000192758"/>
    </source>
</evidence>
<dbReference type="VEuPathDB" id="MicrosporidiaDB:EHP00_2238"/>
<name>A0A1W0E4J1_9MICR</name>